<dbReference type="STRING" id="946677.SAMN05444484_10915"/>
<dbReference type="RefSeq" id="WP_068840511.1">
    <property type="nucleotide sequence ID" value="NZ_FRBT01000009.1"/>
</dbReference>
<feature type="domain" description="DUF1214" evidence="1">
    <location>
        <begin position="373"/>
        <end position="479"/>
    </location>
</feature>
<name>A0A1M7LA30_9FLAO</name>
<dbReference type="PANTHER" id="PTHR36509:SF3">
    <property type="entry name" value="SIGNAL PEPTIDE PROTEIN"/>
    <property type="match status" value="1"/>
</dbReference>
<evidence type="ECO:0000313" key="3">
    <source>
        <dbReference type="EMBL" id="SHM74737.1"/>
    </source>
</evidence>
<dbReference type="PROSITE" id="PS51257">
    <property type="entry name" value="PROKAR_LIPOPROTEIN"/>
    <property type="match status" value="1"/>
</dbReference>
<dbReference type="Gene3D" id="1.10.3360.10">
    <property type="entry name" value="VPA0735-like domain"/>
    <property type="match status" value="1"/>
</dbReference>
<evidence type="ECO:0000313" key="4">
    <source>
        <dbReference type="Proteomes" id="UP000184028"/>
    </source>
</evidence>
<feature type="domain" description="DUF1254" evidence="2">
    <location>
        <begin position="106"/>
        <end position="218"/>
    </location>
</feature>
<dbReference type="Pfam" id="PF06742">
    <property type="entry name" value="DUF1214"/>
    <property type="match status" value="1"/>
</dbReference>
<proteinExistence type="predicted"/>
<sequence length="496" mass="55251">MKKLFFYLCIFSLAVTGGCKKEGEKEGSIDTTKSVSNADGYEFVGGYPTEATIKKAYDDADLSRAVQAYKFFYPTVSGEAMVKGNDSINVKPNTSFGTLDTKPSQIGYTLNSDTPYGPILIDLSKGPMVIDIPKGPLIVVAMDVNQRWVADMGIPGPDAGNGGKHLLLPPNYKGTVPASGYHVWKSSSDNLTVGVRSLPVGGDVKAAMERIKTVKVYPLNKSADWKEPTWLDFTDKHQNSTPLAWETNIKYWENLNDAIQREPAYDGYRNYYGELAVLGIIKGKPFKPDTRMKEILEKAAKIANAQMRVQSFADRRPDRVVWKDRQWEWVALRFEDGDFNSTSYVDLDGRETWFYQAIGASPSMFRRKEGGGSLYWLGLKDANGKYVDGAKTYKLTVPTPVPAKLFWSVTVYDANTRSQVATDQNKAALRSMFELKDKIGGKSVDLYFGPKAPAGKEGQWIKTIPGKGWFVYFRIYGPETAAFNGSWKPGDFEEVN</sequence>
<dbReference type="InterPro" id="IPR010679">
    <property type="entry name" value="DUF1254"/>
</dbReference>
<dbReference type="AlphaFoldDB" id="A0A1M7LA30"/>
<protein>
    <submittedName>
        <fullName evidence="3">Uncharacterized conserved protein</fullName>
    </submittedName>
</protein>
<dbReference type="InterPro" id="IPR010621">
    <property type="entry name" value="DUF1214"/>
</dbReference>
<reference evidence="4" key="1">
    <citation type="submission" date="2016-11" db="EMBL/GenBank/DDBJ databases">
        <authorList>
            <person name="Varghese N."/>
            <person name="Submissions S."/>
        </authorList>
    </citation>
    <scope>NUCLEOTIDE SEQUENCE [LARGE SCALE GENOMIC DNA]</scope>
    <source>
        <strain evidence="4">DSM 24724</strain>
    </source>
</reference>
<evidence type="ECO:0000259" key="2">
    <source>
        <dbReference type="Pfam" id="PF06863"/>
    </source>
</evidence>
<dbReference type="OrthoDB" id="272779at2"/>
<keyword evidence="4" id="KW-1185">Reference proteome</keyword>
<dbReference type="InterPro" id="IPR037049">
    <property type="entry name" value="DUF1214_C_sf"/>
</dbReference>
<dbReference type="Proteomes" id="UP000184028">
    <property type="component" value="Unassembled WGS sequence"/>
</dbReference>
<dbReference type="Gene3D" id="2.60.120.600">
    <property type="entry name" value="Domain of unknown function DUF1214, C-terminal domain"/>
    <property type="match status" value="1"/>
</dbReference>
<gene>
    <name evidence="3" type="ORF">SAMN05444484_10915</name>
</gene>
<dbReference type="PANTHER" id="PTHR36509">
    <property type="entry name" value="BLL3101 PROTEIN"/>
    <property type="match status" value="1"/>
</dbReference>
<dbReference type="InterPro" id="IPR037050">
    <property type="entry name" value="DUF1254_sf"/>
</dbReference>
<organism evidence="3 4">
    <name type="scientific">Flavobacterium chilense</name>
    <dbReference type="NCBI Taxonomy" id="946677"/>
    <lineage>
        <taxon>Bacteria</taxon>
        <taxon>Pseudomonadati</taxon>
        <taxon>Bacteroidota</taxon>
        <taxon>Flavobacteriia</taxon>
        <taxon>Flavobacteriales</taxon>
        <taxon>Flavobacteriaceae</taxon>
        <taxon>Flavobacterium</taxon>
    </lineage>
</organism>
<dbReference type="EMBL" id="FRBT01000009">
    <property type="protein sequence ID" value="SHM74737.1"/>
    <property type="molecule type" value="Genomic_DNA"/>
</dbReference>
<evidence type="ECO:0000259" key="1">
    <source>
        <dbReference type="Pfam" id="PF06742"/>
    </source>
</evidence>
<dbReference type="SUPFAM" id="SSF160935">
    <property type="entry name" value="VPA0735-like"/>
    <property type="match status" value="1"/>
</dbReference>
<accession>A0A1M7LA30</accession>
<dbReference type="Gene3D" id="2.60.40.1610">
    <property type="entry name" value="Domain of unknown function DUF1254"/>
    <property type="match status" value="1"/>
</dbReference>
<dbReference type="Pfam" id="PF06863">
    <property type="entry name" value="DUF1254"/>
    <property type="match status" value="1"/>
</dbReference>